<feature type="compositionally biased region" description="Basic and acidic residues" evidence="1">
    <location>
        <begin position="97"/>
        <end position="107"/>
    </location>
</feature>
<organism evidence="4 5">
    <name type="scientific">Luteimonas notoginsengisoli</name>
    <dbReference type="NCBI Taxonomy" id="1578200"/>
    <lineage>
        <taxon>Bacteria</taxon>
        <taxon>Pseudomonadati</taxon>
        <taxon>Pseudomonadota</taxon>
        <taxon>Gammaproteobacteria</taxon>
        <taxon>Lysobacterales</taxon>
        <taxon>Lysobacteraceae</taxon>
        <taxon>Luteimonas</taxon>
    </lineage>
</organism>
<feature type="signal peptide" evidence="2">
    <location>
        <begin position="1"/>
        <end position="23"/>
    </location>
</feature>
<dbReference type="Proteomes" id="UP001595724">
    <property type="component" value="Unassembled WGS sequence"/>
</dbReference>
<dbReference type="InterPro" id="IPR025392">
    <property type="entry name" value="DUF4124"/>
</dbReference>
<evidence type="ECO:0000313" key="5">
    <source>
        <dbReference type="Proteomes" id="UP001595724"/>
    </source>
</evidence>
<feature type="region of interest" description="Disordered" evidence="1">
    <location>
        <begin position="32"/>
        <end position="74"/>
    </location>
</feature>
<dbReference type="EMBL" id="JBHRYF010000001">
    <property type="protein sequence ID" value="MFC3658624.1"/>
    <property type="molecule type" value="Genomic_DNA"/>
</dbReference>
<evidence type="ECO:0000259" key="3">
    <source>
        <dbReference type="Pfam" id="PF13511"/>
    </source>
</evidence>
<dbReference type="Pfam" id="PF13511">
    <property type="entry name" value="DUF4124"/>
    <property type="match status" value="1"/>
</dbReference>
<reference evidence="5" key="1">
    <citation type="journal article" date="2019" name="Int. J. Syst. Evol. Microbiol.">
        <title>The Global Catalogue of Microorganisms (GCM) 10K type strain sequencing project: providing services to taxonomists for standard genome sequencing and annotation.</title>
        <authorList>
            <consortium name="The Broad Institute Genomics Platform"/>
            <consortium name="The Broad Institute Genome Sequencing Center for Infectious Disease"/>
            <person name="Wu L."/>
            <person name="Ma J."/>
        </authorList>
    </citation>
    <scope>NUCLEOTIDE SEQUENCE [LARGE SCALE GENOMIC DNA]</scope>
    <source>
        <strain evidence="5">KCTC 42211</strain>
    </source>
</reference>
<protein>
    <submittedName>
        <fullName evidence="4">DUF4124 domain-containing protein</fullName>
    </submittedName>
</protein>
<evidence type="ECO:0000256" key="1">
    <source>
        <dbReference type="SAM" id="MobiDB-lite"/>
    </source>
</evidence>
<feature type="domain" description="DUF4124" evidence="3">
    <location>
        <begin position="14"/>
        <end position="66"/>
    </location>
</feature>
<sequence length="135" mass="14032">MPRHALVSLFGLSLLLAAGAVSAGELYQWKDASGVTHYSQTPPASGRYSERTESGRGNARPIEAVAAKPAESPQCTTSRANIALLESKNPVQQDVDGDGKADKTLDDSERVSQLELARALLKANCAAGSPPTAAG</sequence>
<keyword evidence="5" id="KW-1185">Reference proteome</keyword>
<keyword evidence="2" id="KW-0732">Signal</keyword>
<name>A0ABV7UQX1_9GAMM</name>
<feature type="chain" id="PRO_5046438032" evidence="2">
    <location>
        <begin position="24"/>
        <end position="135"/>
    </location>
</feature>
<comment type="caution">
    <text evidence="4">The sequence shown here is derived from an EMBL/GenBank/DDBJ whole genome shotgun (WGS) entry which is preliminary data.</text>
</comment>
<evidence type="ECO:0000256" key="2">
    <source>
        <dbReference type="SAM" id="SignalP"/>
    </source>
</evidence>
<gene>
    <name evidence="4" type="ORF">ACFOM9_00850</name>
</gene>
<dbReference type="RefSeq" id="WP_386705320.1">
    <property type="nucleotide sequence ID" value="NZ_JBHRYF010000001.1"/>
</dbReference>
<feature type="region of interest" description="Disordered" evidence="1">
    <location>
        <begin position="86"/>
        <end position="107"/>
    </location>
</feature>
<accession>A0ABV7UQX1</accession>
<evidence type="ECO:0000313" key="4">
    <source>
        <dbReference type="EMBL" id="MFC3658624.1"/>
    </source>
</evidence>
<proteinExistence type="predicted"/>